<dbReference type="GO" id="GO:0004386">
    <property type="term" value="F:helicase activity"/>
    <property type="evidence" value="ECO:0007669"/>
    <property type="project" value="UniProtKB-KW"/>
</dbReference>
<organism evidence="1 2">
    <name type="scientific">Saguinus oedipus</name>
    <name type="common">Cotton-top tamarin</name>
    <name type="synonym">Oedipomidas oedipus</name>
    <dbReference type="NCBI Taxonomy" id="9490"/>
    <lineage>
        <taxon>Eukaryota</taxon>
        <taxon>Metazoa</taxon>
        <taxon>Chordata</taxon>
        <taxon>Craniata</taxon>
        <taxon>Vertebrata</taxon>
        <taxon>Euteleostomi</taxon>
        <taxon>Mammalia</taxon>
        <taxon>Eutheria</taxon>
        <taxon>Euarchontoglires</taxon>
        <taxon>Primates</taxon>
        <taxon>Haplorrhini</taxon>
        <taxon>Platyrrhini</taxon>
        <taxon>Cebidae</taxon>
        <taxon>Callitrichinae</taxon>
        <taxon>Saguinus</taxon>
    </lineage>
</organism>
<protein>
    <submittedName>
        <fullName evidence="1">DNA helicase mcm9</fullName>
    </submittedName>
</protein>
<evidence type="ECO:0000313" key="2">
    <source>
        <dbReference type="Proteomes" id="UP001266305"/>
    </source>
</evidence>
<accession>A0ABQ9VY01</accession>
<dbReference type="EMBL" id="JASSZA010000004">
    <property type="protein sequence ID" value="KAK2114258.1"/>
    <property type="molecule type" value="Genomic_DNA"/>
</dbReference>
<keyword evidence="1" id="KW-0547">Nucleotide-binding</keyword>
<keyword evidence="2" id="KW-1185">Reference proteome</keyword>
<dbReference type="Proteomes" id="UP001266305">
    <property type="component" value="Unassembled WGS sequence"/>
</dbReference>
<gene>
    <name evidence="1" type="primary">MCM9_1</name>
    <name evidence="1" type="ORF">P7K49_008524</name>
</gene>
<keyword evidence="1" id="KW-0378">Hydrolase</keyword>
<keyword evidence="1" id="KW-0347">Helicase</keyword>
<sequence length="66" mass="7928">DDLTIYGVVMQRWKPFQQDVRCEVEIVLKANYIQVNNEQSSGVIMDEEVRKEFEGFWEYYKSDPFS</sequence>
<feature type="non-terminal residue" evidence="1">
    <location>
        <position position="66"/>
    </location>
</feature>
<feature type="non-terminal residue" evidence="1">
    <location>
        <position position="1"/>
    </location>
</feature>
<reference evidence="1 2" key="1">
    <citation type="submission" date="2023-05" db="EMBL/GenBank/DDBJ databases">
        <title>B98-5 Cell Line De Novo Hybrid Assembly: An Optical Mapping Approach.</title>
        <authorList>
            <person name="Kananen K."/>
            <person name="Auerbach J.A."/>
            <person name="Kautto E."/>
            <person name="Blachly J.S."/>
        </authorList>
    </citation>
    <scope>NUCLEOTIDE SEQUENCE [LARGE SCALE GENOMIC DNA]</scope>
    <source>
        <strain evidence="1">B95-8</strain>
        <tissue evidence="1">Cell line</tissue>
    </source>
</reference>
<name>A0ABQ9VY01_SAGOE</name>
<evidence type="ECO:0000313" key="1">
    <source>
        <dbReference type="EMBL" id="KAK2114258.1"/>
    </source>
</evidence>
<comment type="caution">
    <text evidence="1">The sequence shown here is derived from an EMBL/GenBank/DDBJ whole genome shotgun (WGS) entry which is preliminary data.</text>
</comment>
<keyword evidence="1" id="KW-0067">ATP-binding</keyword>
<proteinExistence type="predicted"/>